<dbReference type="Gene3D" id="1.10.3720.10">
    <property type="entry name" value="MetI-like"/>
    <property type="match status" value="2"/>
</dbReference>
<name>A0A370H7E0_9HYPH</name>
<dbReference type="Proteomes" id="UP000254925">
    <property type="component" value="Unassembled WGS sequence"/>
</dbReference>
<evidence type="ECO:0000259" key="10">
    <source>
        <dbReference type="PROSITE" id="PS50928"/>
    </source>
</evidence>
<dbReference type="OrthoDB" id="9808531at2"/>
<gene>
    <name evidence="11" type="ORF">DES45_11429</name>
</gene>
<comment type="similarity">
    <text evidence="2">Belongs to the binding-protein-dependent transport system permease family. HisMQ subfamily.</text>
</comment>
<accession>A0A370H7E0</accession>
<keyword evidence="6" id="KW-0029">Amino-acid transport</keyword>
<dbReference type="PANTHER" id="PTHR30614:SF37">
    <property type="entry name" value="AMINO-ACID ABC TRANSPORTER PERMEASE PROTEIN YHDX-RELATED"/>
    <property type="match status" value="1"/>
</dbReference>
<evidence type="ECO:0000313" key="12">
    <source>
        <dbReference type="Proteomes" id="UP000254925"/>
    </source>
</evidence>
<sequence length="390" mass="42558">MRLDASSGTRLLYDLRVRAIIYQVVAVASVVFLGLYLFSNVSQKLAEQNIATGFNFLSREAGFVISQTLIDYKPSDTYGRAILVGITNTIWVSAWGVVFATVIGFFVGIARLSSNPLLALLAFLYVEALRNVPLLLYLFLWYALIVTSLPSVRDAWELLPHVFLSNSGLTVPSLNWSSAHTAALAALLLGGILAVFVRRRIVAERVRTGRERVTWPLVAVALLAPSLLAILLFQPDLAFSLPEKGRFRLTGGAQLKPEFVALLVGLALSASAGIAEIVRSGILSVRKGQWEAARALGLSDGRTMRLVVIPQALRVIIPPLTSSYLSLFKNSSLAIAIGYPDLVMVSNTTMNQTGQAIEGIAIFMLVYLGLSITISVFMNWYNSRVALKER</sequence>
<keyword evidence="4" id="KW-1003">Cell membrane</keyword>
<dbReference type="PANTHER" id="PTHR30614">
    <property type="entry name" value="MEMBRANE COMPONENT OF AMINO ACID ABC TRANSPORTER"/>
    <property type="match status" value="1"/>
</dbReference>
<evidence type="ECO:0000256" key="3">
    <source>
        <dbReference type="ARBA" id="ARBA00022448"/>
    </source>
</evidence>
<feature type="transmembrane region" description="Helical" evidence="9">
    <location>
        <begin position="359"/>
        <end position="381"/>
    </location>
</feature>
<dbReference type="RefSeq" id="WP_114772771.1">
    <property type="nucleotide sequence ID" value="NZ_QQBB01000014.1"/>
</dbReference>
<dbReference type="InterPro" id="IPR035906">
    <property type="entry name" value="MetI-like_sf"/>
</dbReference>
<feature type="transmembrane region" description="Helical" evidence="9">
    <location>
        <begin position="117"/>
        <end position="144"/>
    </location>
</feature>
<dbReference type="Pfam" id="PF00528">
    <property type="entry name" value="BPD_transp_1"/>
    <property type="match status" value="1"/>
</dbReference>
<evidence type="ECO:0000256" key="6">
    <source>
        <dbReference type="ARBA" id="ARBA00022970"/>
    </source>
</evidence>
<feature type="transmembrane region" description="Helical" evidence="9">
    <location>
        <begin position="259"/>
        <end position="278"/>
    </location>
</feature>
<dbReference type="SUPFAM" id="SSF161098">
    <property type="entry name" value="MetI-like"/>
    <property type="match status" value="2"/>
</dbReference>
<evidence type="ECO:0000256" key="7">
    <source>
        <dbReference type="ARBA" id="ARBA00022989"/>
    </source>
</evidence>
<keyword evidence="8 9" id="KW-0472">Membrane</keyword>
<dbReference type="InterPro" id="IPR043429">
    <property type="entry name" value="ArtM/GltK/GlnP/TcyL/YhdX-like"/>
</dbReference>
<keyword evidence="7 9" id="KW-1133">Transmembrane helix</keyword>
<keyword evidence="5 9" id="KW-0812">Transmembrane</keyword>
<evidence type="ECO:0000256" key="1">
    <source>
        <dbReference type="ARBA" id="ARBA00004429"/>
    </source>
</evidence>
<organism evidence="11 12">
    <name type="scientific">Microvirga subterranea</name>
    <dbReference type="NCBI Taxonomy" id="186651"/>
    <lineage>
        <taxon>Bacteria</taxon>
        <taxon>Pseudomonadati</taxon>
        <taxon>Pseudomonadota</taxon>
        <taxon>Alphaproteobacteria</taxon>
        <taxon>Hyphomicrobiales</taxon>
        <taxon>Methylobacteriaceae</taxon>
        <taxon>Microvirga</taxon>
    </lineage>
</organism>
<proteinExistence type="inferred from homology"/>
<evidence type="ECO:0000313" key="11">
    <source>
        <dbReference type="EMBL" id="RDI52568.1"/>
    </source>
</evidence>
<feature type="domain" description="ABC transmembrane type-1" evidence="10">
    <location>
        <begin position="86"/>
        <end position="378"/>
    </location>
</feature>
<comment type="subcellular location">
    <subcellularLocation>
        <location evidence="1">Cell inner membrane</location>
        <topology evidence="1">Multi-pass membrane protein</topology>
    </subcellularLocation>
    <subcellularLocation>
        <location evidence="9">Cell membrane</location>
        <topology evidence="9">Multi-pass membrane protein</topology>
    </subcellularLocation>
</comment>
<dbReference type="NCBIfam" id="TIGR01726">
    <property type="entry name" value="HEQRo_perm_3TM"/>
    <property type="match status" value="1"/>
</dbReference>
<dbReference type="InterPro" id="IPR000515">
    <property type="entry name" value="MetI-like"/>
</dbReference>
<evidence type="ECO:0000256" key="5">
    <source>
        <dbReference type="ARBA" id="ARBA00022692"/>
    </source>
</evidence>
<dbReference type="CDD" id="cd06261">
    <property type="entry name" value="TM_PBP2"/>
    <property type="match status" value="1"/>
</dbReference>
<keyword evidence="3 9" id="KW-0813">Transport</keyword>
<dbReference type="EMBL" id="QQBB01000014">
    <property type="protein sequence ID" value="RDI52568.1"/>
    <property type="molecule type" value="Genomic_DNA"/>
</dbReference>
<keyword evidence="12" id="KW-1185">Reference proteome</keyword>
<dbReference type="AlphaFoldDB" id="A0A370H7E0"/>
<feature type="transmembrane region" description="Helical" evidence="9">
    <location>
        <begin position="179"/>
        <end position="197"/>
    </location>
</feature>
<dbReference type="GO" id="GO:0006865">
    <property type="term" value="P:amino acid transport"/>
    <property type="evidence" value="ECO:0007669"/>
    <property type="project" value="UniProtKB-KW"/>
</dbReference>
<evidence type="ECO:0000256" key="4">
    <source>
        <dbReference type="ARBA" id="ARBA00022475"/>
    </source>
</evidence>
<dbReference type="PROSITE" id="PS50928">
    <property type="entry name" value="ABC_TM1"/>
    <property type="match status" value="1"/>
</dbReference>
<feature type="transmembrane region" description="Helical" evidence="9">
    <location>
        <begin position="217"/>
        <end position="239"/>
    </location>
</feature>
<dbReference type="GO" id="GO:0043190">
    <property type="term" value="C:ATP-binding cassette (ABC) transporter complex"/>
    <property type="evidence" value="ECO:0007669"/>
    <property type="project" value="InterPro"/>
</dbReference>
<protein>
    <submittedName>
        <fullName evidence="11">Amino acid ABC transporter membrane protein 1 (PAAT family)</fullName>
    </submittedName>
</protein>
<comment type="caution">
    <text evidence="11">The sequence shown here is derived from an EMBL/GenBank/DDBJ whole genome shotgun (WGS) entry which is preliminary data.</text>
</comment>
<feature type="transmembrane region" description="Helical" evidence="9">
    <location>
        <begin position="90"/>
        <end position="110"/>
    </location>
</feature>
<dbReference type="GO" id="GO:0022857">
    <property type="term" value="F:transmembrane transporter activity"/>
    <property type="evidence" value="ECO:0007669"/>
    <property type="project" value="InterPro"/>
</dbReference>
<dbReference type="InterPro" id="IPR010065">
    <property type="entry name" value="AA_ABC_transptr_permease_3TM"/>
</dbReference>
<feature type="transmembrane region" description="Helical" evidence="9">
    <location>
        <begin position="20"/>
        <end position="38"/>
    </location>
</feature>
<reference evidence="11 12" key="1">
    <citation type="submission" date="2018-07" db="EMBL/GenBank/DDBJ databases">
        <title>Genomic Encyclopedia of Type Strains, Phase IV (KMG-IV): sequencing the most valuable type-strain genomes for metagenomic binning, comparative biology and taxonomic classification.</title>
        <authorList>
            <person name="Goeker M."/>
        </authorList>
    </citation>
    <scope>NUCLEOTIDE SEQUENCE [LARGE SCALE GENOMIC DNA]</scope>
    <source>
        <strain evidence="11 12">DSM 14364</strain>
    </source>
</reference>
<evidence type="ECO:0000256" key="2">
    <source>
        <dbReference type="ARBA" id="ARBA00010072"/>
    </source>
</evidence>
<evidence type="ECO:0000256" key="9">
    <source>
        <dbReference type="RuleBase" id="RU363032"/>
    </source>
</evidence>
<evidence type="ECO:0000256" key="8">
    <source>
        <dbReference type="ARBA" id="ARBA00023136"/>
    </source>
</evidence>